<feature type="region of interest" description="Disordered" evidence="3">
    <location>
        <begin position="463"/>
        <end position="494"/>
    </location>
</feature>
<dbReference type="InterPro" id="IPR003105">
    <property type="entry name" value="SRA_YDG"/>
</dbReference>
<dbReference type="PANTHER" id="PTHR14140">
    <property type="entry name" value="E3 UBIQUITIN-PROTEIN LIGASE UHRF-RELATED"/>
    <property type="match status" value="1"/>
</dbReference>
<feature type="compositionally biased region" description="Low complexity" evidence="3">
    <location>
        <begin position="438"/>
        <end position="449"/>
    </location>
</feature>
<dbReference type="AlphaFoldDB" id="A0A0J7L9H6"/>
<dbReference type="OrthoDB" id="2270193at2759"/>
<keyword evidence="6" id="KW-1185">Reference proteome</keyword>
<dbReference type="InterPro" id="IPR045134">
    <property type="entry name" value="UHRF1/2-like"/>
</dbReference>
<feature type="region of interest" description="Disordered" evidence="3">
    <location>
        <begin position="631"/>
        <end position="663"/>
    </location>
</feature>
<protein>
    <submittedName>
        <fullName evidence="5">E3 ubiquitin-protein ligase uhrf2</fullName>
    </submittedName>
</protein>
<dbReference type="InterPro" id="IPR015947">
    <property type="entry name" value="PUA-like_sf"/>
</dbReference>
<dbReference type="Proteomes" id="UP000036403">
    <property type="component" value="Unassembled WGS sequence"/>
</dbReference>
<dbReference type="EMBL" id="LBMM01000160">
    <property type="protein sequence ID" value="KMR04690.1"/>
    <property type="molecule type" value="Genomic_DNA"/>
</dbReference>
<dbReference type="Gene3D" id="2.30.280.10">
    <property type="entry name" value="SRA-YDG"/>
    <property type="match status" value="1"/>
</dbReference>
<dbReference type="STRING" id="67767.A0A0J7L9H6"/>
<comment type="subcellular location">
    <subcellularLocation>
        <location evidence="2">Nucleus</location>
    </subcellularLocation>
</comment>
<feature type="region of interest" description="Disordered" evidence="3">
    <location>
        <begin position="430"/>
        <end position="449"/>
    </location>
</feature>
<feature type="region of interest" description="Disordered" evidence="3">
    <location>
        <begin position="807"/>
        <end position="839"/>
    </location>
</feature>
<accession>A0A0J7L9H6</accession>
<feature type="compositionally biased region" description="Acidic residues" evidence="3">
    <location>
        <begin position="1063"/>
        <end position="1080"/>
    </location>
</feature>
<dbReference type="PANTHER" id="PTHR14140:SF27">
    <property type="entry name" value="OS04G0289800 PROTEIN"/>
    <property type="match status" value="1"/>
</dbReference>
<proteinExistence type="predicted"/>
<feature type="compositionally biased region" description="Basic and acidic residues" evidence="3">
    <location>
        <begin position="1090"/>
        <end position="1101"/>
    </location>
</feature>
<dbReference type="SMART" id="SM00466">
    <property type="entry name" value="SRA"/>
    <property type="match status" value="1"/>
</dbReference>
<dbReference type="PaxDb" id="67767-A0A0J7L9H6"/>
<evidence type="ECO:0000256" key="1">
    <source>
        <dbReference type="ARBA" id="ARBA00023242"/>
    </source>
</evidence>
<dbReference type="GO" id="GO:0061630">
    <property type="term" value="F:ubiquitin protein ligase activity"/>
    <property type="evidence" value="ECO:0007669"/>
    <property type="project" value="TreeGrafter"/>
</dbReference>
<evidence type="ECO:0000259" key="4">
    <source>
        <dbReference type="PROSITE" id="PS51015"/>
    </source>
</evidence>
<feature type="compositionally biased region" description="Polar residues" evidence="3">
    <location>
        <begin position="646"/>
        <end position="660"/>
    </location>
</feature>
<feature type="compositionally biased region" description="Basic and acidic residues" evidence="3">
    <location>
        <begin position="827"/>
        <end position="839"/>
    </location>
</feature>
<feature type="compositionally biased region" description="Acidic residues" evidence="3">
    <location>
        <begin position="946"/>
        <end position="957"/>
    </location>
</feature>
<dbReference type="GO" id="GO:0016567">
    <property type="term" value="P:protein ubiquitination"/>
    <property type="evidence" value="ECO:0007669"/>
    <property type="project" value="TreeGrafter"/>
</dbReference>
<organism evidence="5 6">
    <name type="scientific">Lasius niger</name>
    <name type="common">Black garden ant</name>
    <dbReference type="NCBI Taxonomy" id="67767"/>
    <lineage>
        <taxon>Eukaryota</taxon>
        <taxon>Metazoa</taxon>
        <taxon>Ecdysozoa</taxon>
        <taxon>Arthropoda</taxon>
        <taxon>Hexapoda</taxon>
        <taxon>Insecta</taxon>
        <taxon>Pterygota</taxon>
        <taxon>Neoptera</taxon>
        <taxon>Endopterygota</taxon>
        <taxon>Hymenoptera</taxon>
        <taxon>Apocrita</taxon>
        <taxon>Aculeata</taxon>
        <taxon>Formicoidea</taxon>
        <taxon>Formicidae</taxon>
        <taxon>Formicinae</taxon>
        <taxon>Lasius</taxon>
        <taxon>Lasius</taxon>
    </lineage>
</organism>
<dbReference type="Pfam" id="PF02182">
    <property type="entry name" value="SAD_SRA"/>
    <property type="match status" value="1"/>
</dbReference>
<dbReference type="GO" id="GO:0005634">
    <property type="term" value="C:nucleus"/>
    <property type="evidence" value="ECO:0007669"/>
    <property type="project" value="UniProtKB-SubCell"/>
</dbReference>
<reference evidence="5 6" key="1">
    <citation type="submission" date="2015-04" db="EMBL/GenBank/DDBJ databases">
        <title>Lasius niger genome sequencing.</title>
        <authorList>
            <person name="Konorov E.A."/>
            <person name="Nikitin M.A."/>
            <person name="Kirill M.V."/>
            <person name="Chang P."/>
        </authorList>
    </citation>
    <scope>NUCLEOTIDE SEQUENCE [LARGE SCALE GENOMIC DNA]</scope>
    <source>
        <tissue evidence="5">Whole</tissue>
    </source>
</reference>
<feature type="domain" description="YDG" evidence="4">
    <location>
        <begin position="79"/>
        <end position="210"/>
    </location>
</feature>
<feature type="compositionally biased region" description="Basic and acidic residues" evidence="3">
    <location>
        <begin position="807"/>
        <end position="818"/>
    </location>
</feature>
<gene>
    <name evidence="5" type="ORF">RF55_529</name>
</gene>
<dbReference type="GO" id="GO:0044027">
    <property type="term" value="P:negative regulation of gene expression via chromosomal CpG island methylation"/>
    <property type="evidence" value="ECO:0007669"/>
    <property type="project" value="TreeGrafter"/>
</dbReference>
<feature type="region of interest" description="Disordered" evidence="3">
    <location>
        <begin position="940"/>
        <end position="960"/>
    </location>
</feature>
<evidence type="ECO:0000313" key="5">
    <source>
        <dbReference type="EMBL" id="KMR04690.1"/>
    </source>
</evidence>
<feature type="region of interest" description="Disordered" evidence="3">
    <location>
        <begin position="1063"/>
        <end position="1105"/>
    </location>
</feature>
<sequence length="1122" mass="126915">MARASNDVSRIVCANIIQENEKRLLEARIKNQGKGRTRQDLNKLFSKLNQAAGTNLAKTSEKLNLTCYNTSVISNCWYGPVLGFPPGSWWGIRMDCSRDHMHDPFDIDTHEGAFGVVSVCTSHTNMNEDVDLGDFLTLTGQVYREEQPDTDPLIHNYKNQIPLRLIRSYNLQNDIAPNTGYRYDGLYIVIGCWIGAASNGIKYNKFALMRLADQEPPSWSSANSEDVFSARQCVPLSKSNHSNAYDLRKCSYNTSGICGKRKLSHRDDLPAAKVDVGRKNVHESSIVTRHVFKKPSSNAENAISTIVSDQKTLTCLGASAAKKTHSTNISIRMGLYESSHNAQDAKKNVSTMLHKPSKSIDIAIRTALDMESVRSTSKEDNKLVTRLDTDKALDNPQPGENVPCNGYIVAEKANEVVCPLKKRRRNLQVLNSSEHSHTPVLSSSSLNSLDNDTNIIERKEQLENVQQHSDSQNLNLNNEPDIQISNPSNESIPRNSVTTHEMIPKHNDTLEISNESLCAQSIKSLDSLTPDKILNLINKEKHHPLSKLLIGNVIGLTTEECAMLERSKMPTLDSKSKVHISSKVNLKSRRKKGDNIKENVACLDNRRYCKYSKSKRLSWKVQSESAGKFDKTLPGVDRQSCKDQKCNNNARKSDQSGISKKNNEYLSPFRVQTSLPTIAHHTRSSYDIKTRLRTDKSAVGSMKQEFPDSSIKKNRYKKRDREIANLSIDANFSPVTRGPRNRRLRCKNNTYANKRCCSTFNTVIYPPSKRCKSSFKRKSKLTKVKRAGDGRTKNRYGISNALRTNAKDIDDSMERQKNFESTADNDGASKDYNRNNVGKRKENRVVTLDADDRNISKVTFDRSLRKKLTRTIPLSHHSAQTAPLLHYFHKKQVQKPSTMDATTQCRLISENPEVYVIGQLNDQRAILKMEWDKYEKLRSESMSGDVADDDDDDDDDDRGYQVCQTSRPSCGASTFTKRSVDRTSAFVPVTNAFDSNLRIARLRSIGFKPIIKPRSPLVVAYDSELDQNSTSKVTKRDVAERYDKYANSEDDNAVVYMDDELQYQDIEEEEEEEEEDDEDATSMKSGASSRNDDAEMSRENVESPWHGWKKIVTNNRSYWIGW</sequence>
<keyword evidence="1 2" id="KW-0539">Nucleus</keyword>
<evidence type="ECO:0000256" key="2">
    <source>
        <dbReference type="PROSITE-ProRule" id="PRU00358"/>
    </source>
</evidence>
<comment type="caution">
    <text evidence="5">The sequence shown here is derived from an EMBL/GenBank/DDBJ whole genome shotgun (WGS) entry which is preliminary data.</text>
</comment>
<dbReference type="SUPFAM" id="SSF88697">
    <property type="entry name" value="PUA domain-like"/>
    <property type="match status" value="1"/>
</dbReference>
<evidence type="ECO:0000313" key="6">
    <source>
        <dbReference type="Proteomes" id="UP000036403"/>
    </source>
</evidence>
<dbReference type="InterPro" id="IPR036987">
    <property type="entry name" value="SRA-YDG_sf"/>
</dbReference>
<dbReference type="PROSITE" id="PS51015">
    <property type="entry name" value="YDG"/>
    <property type="match status" value="1"/>
</dbReference>
<evidence type="ECO:0000256" key="3">
    <source>
        <dbReference type="SAM" id="MobiDB-lite"/>
    </source>
</evidence>
<name>A0A0J7L9H6_LASNI</name>